<dbReference type="InterPro" id="IPR036388">
    <property type="entry name" value="WH-like_DNA-bd_sf"/>
</dbReference>
<keyword evidence="2" id="KW-0678">Repressor</keyword>
<dbReference type="InterPro" id="IPR036390">
    <property type="entry name" value="WH_DNA-bd_sf"/>
</dbReference>
<dbReference type="InterPro" id="IPR002481">
    <property type="entry name" value="FUR"/>
</dbReference>
<name>A0ABS2GCI7_9FIRM</name>
<dbReference type="SUPFAM" id="SSF46785">
    <property type="entry name" value="Winged helix' DNA-binding domain"/>
    <property type="match status" value="1"/>
</dbReference>
<evidence type="ECO:0000256" key="5">
    <source>
        <dbReference type="ARBA" id="ARBA00023125"/>
    </source>
</evidence>
<dbReference type="Gene3D" id="1.10.10.10">
    <property type="entry name" value="Winged helix-like DNA-binding domain superfamily/Winged helix DNA-binding domain"/>
    <property type="match status" value="1"/>
</dbReference>
<comment type="caution">
    <text evidence="7">The sequence shown here is derived from an EMBL/GenBank/DDBJ whole genome shotgun (WGS) entry which is preliminary data.</text>
</comment>
<keyword evidence="6" id="KW-0804">Transcription</keyword>
<dbReference type="CDD" id="cd07153">
    <property type="entry name" value="Fur_like"/>
    <property type="match status" value="1"/>
</dbReference>
<keyword evidence="5" id="KW-0238">DNA-binding</keyword>
<evidence type="ECO:0000313" key="7">
    <source>
        <dbReference type="EMBL" id="MBM6878582.1"/>
    </source>
</evidence>
<organism evidence="7 8">
    <name type="scientific">Anaerotignum lactatifermentans</name>
    <dbReference type="NCBI Taxonomy" id="160404"/>
    <lineage>
        <taxon>Bacteria</taxon>
        <taxon>Bacillati</taxon>
        <taxon>Bacillota</taxon>
        <taxon>Clostridia</taxon>
        <taxon>Lachnospirales</taxon>
        <taxon>Anaerotignaceae</taxon>
        <taxon>Anaerotignum</taxon>
    </lineage>
</organism>
<evidence type="ECO:0000256" key="1">
    <source>
        <dbReference type="ARBA" id="ARBA00007957"/>
    </source>
</evidence>
<dbReference type="PANTHER" id="PTHR33202:SF8">
    <property type="entry name" value="PEROXIDE-RESPONSIVE REPRESSOR PERR"/>
    <property type="match status" value="1"/>
</dbReference>
<proteinExistence type="inferred from homology"/>
<evidence type="ECO:0000256" key="6">
    <source>
        <dbReference type="ARBA" id="ARBA00023163"/>
    </source>
</evidence>
<reference evidence="7 8" key="1">
    <citation type="journal article" date="2021" name="Sci. Rep.">
        <title>The distribution of antibiotic resistance genes in chicken gut microbiota commensals.</title>
        <authorList>
            <person name="Juricova H."/>
            <person name="Matiasovicova J."/>
            <person name="Kubasova T."/>
            <person name="Cejkova D."/>
            <person name="Rychlik I."/>
        </authorList>
    </citation>
    <scope>NUCLEOTIDE SEQUENCE [LARGE SCALE GENOMIC DNA]</scope>
    <source>
        <strain evidence="7 8">An431b</strain>
    </source>
</reference>
<dbReference type="InterPro" id="IPR043135">
    <property type="entry name" value="Fur_C"/>
</dbReference>
<dbReference type="Proteomes" id="UP000729290">
    <property type="component" value="Unassembled WGS sequence"/>
</dbReference>
<protein>
    <submittedName>
        <fullName evidence="7">Transcriptional repressor</fullName>
    </submittedName>
</protein>
<sequence length="144" mass="16221">MKETAQLLREKGLKVTPQRIAVYNMLLHTHEHPNAETIYRTLEVTNPTMSLATVYKTLDYFKHLGLVQELNVGEASSRYDATVKCHPHTVCTCCGAVADLYCDALTNLHEKYADQLDFDVTCEQLIFYGTCSACRSKETEESPA</sequence>
<evidence type="ECO:0000256" key="4">
    <source>
        <dbReference type="ARBA" id="ARBA00023015"/>
    </source>
</evidence>
<evidence type="ECO:0000256" key="2">
    <source>
        <dbReference type="ARBA" id="ARBA00022491"/>
    </source>
</evidence>
<dbReference type="EMBL" id="JACSNV010000016">
    <property type="protein sequence ID" value="MBM6878582.1"/>
    <property type="molecule type" value="Genomic_DNA"/>
</dbReference>
<dbReference type="Pfam" id="PF01475">
    <property type="entry name" value="FUR"/>
    <property type="match status" value="1"/>
</dbReference>
<comment type="similarity">
    <text evidence="1">Belongs to the Fur family.</text>
</comment>
<dbReference type="PANTHER" id="PTHR33202">
    <property type="entry name" value="ZINC UPTAKE REGULATION PROTEIN"/>
    <property type="match status" value="1"/>
</dbReference>
<evidence type="ECO:0000313" key="8">
    <source>
        <dbReference type="Proteomes" id="UP000729290"/>
    </source>
</evidence>
<gene>
    <name evidence="7" type="ORF">H9X83_10505</name>
</gene>
<dbReference type="Gene3D" id="3.30.1490.190">
    <property type="match status" value="1"/>
</dbReference>
<dbReference type="RefSeq" id="WP_205132913.1">
    <property type="nucleotide sequence ID" value="NZ_JACSNT010000003.1"/>
</dbReference>
<keyword evidence="3" id="KW-0862">Zinc</keyword>
<keyword evidence="8" id="KW-1185">Reference proteome</keyword>
<accession>A0ABS2GCI7</accession>
<evidence type="ECO:0000256" key="3">
    <source>
        <dbReference type="ARBA" id="ARBA00022833"/>
    </source>
</evidence>
<keyword evidence="4" id="KW-0805">Transcription regulation</keyword>